<evidence type="ECO:0000256" key="1">
    <source>
        <dbReference type="SAM" id="Phobius"/>
    </source>
</evidence>
<keyword evidence="1" id="KW-0472">Membrane</keyword>
<sequence>MSSRARPYAAVNRYAVRRPTFIPRPAVVGPRPAAGGGLNGIIGGLACPLLCLGCLAALSLLGLFATMIAAAAYMNQIQSQIRKNASSNGTTMELNIMVLFSAILCSIYVLTKHRRGSAIST</sequence>
<evidence type="ECO:0000313" key="2">
    <source>
        <dbReference type="EMBL" id="CAF1313718.1"/>
    </source>
</evidence>
<dbReference type="AlphaFoldDB" id="A0A815ES10"/>
<reference evidence="2" key="1">
    <citation type="submission" date="2021-02" db="EMBL/GenBank/DDBJ databases">
        <authorList>
            <person name="Nowell W R."/>
        </authorList>
    </citation>
    <scope>NUCLEOTIDE SEQUENCE</scope>
</reference>
<keyword evidence="1" id="KW-1133">Transmembrane helix</keyword>
<keyword evidence="1" id="KW-0812">Transmembrane</keyword>
<dbReference type="EMBL" id="CAJOAY010000566">
    <property type="protein sequence ID" value="CAF3693603.1"/>
    <property type="molecule type" value="Genomic_DNA"/>
</dbReference>
<organism evidence="2 4">
    <name type="scientific">Adineta steineri</name>
    <dbReference type="NCBI Taxonomy" id="433720"/>
    <lineage>
        <taxon>Eukaryota</taxon>
        <taxon>Metazoa</taxon>
        <taxon>Spiralia</taxon>
        <taxon>Gnathifera</taxon>
        <taxon>Rotifera</taxon>
        <taxon>Eurotatoria</taxon>
        <taxon>Bdelloidea</taxon>
        <taxon>Adinetida</taxon>
        <taxon>Adinetidae</taxon>
        <taxon>Adineta</taxon>
    </lineage>
</organism>
<gene>
    <name evidence="3" type="ORF">OKA104_LOCUS11986</name>
    <name evidence="2" type="ORF">VCS650_LOCUS31743</name>
</gene>
<evidence type="ECO:0000313" key="3">
    <source>
        <dbReference type="EMBL" id="CAF3693603.1"/>
    </source>
</evidence>
<dbReference type="OrthoDB" id="10051968at2759"/>
<feature type="transmembrane region" description="Helical" evidence="1">
    <location>
        <begin position="94"/>
        <end position="111"/>
    </location>
</feature>
<evidence type="ECO:0000313" key="4">
    <source>
        <dbReference type="Proteomes" id="UP000663891"/>
    </source>
</evidence>
<proteinExistence type="predicted"/>
<accession>A0A815ES10</accession>
<feature type="transmembrane region" description="Helical" evidence="1">
    <location>
        <begin position="49"/>
        <end position="74"/>
    </location>
</feature>
<dbReference type="EMBL" id="CAJNON010000552">
    <property type="protein sequence ID" value="CAF1313718.1"/>
    <property type="molecule type" value="Genomic_DNA"/>
</dbReference>
<protein>
    <submittedName>
        <fullName evidence="2">Uncharacterized protein</fullName>
    </submittedName>
</protein>
<dbReference type="Proteomes" id="UP000663891">
    <property type="component" value="Unassembled WGS sequence"/>
</dbReference>
<name>A0A815ES10_9BILA</name>
<dbReference type="Proteomes" id="UP000663881">
    <property type="component" value="Unassembled WGS sequence"/>
</dbReference>
<comment type="caution">
    <text evidence="2">The sequence shown here is derived from an EMBL/GenBank/DDBJ whole genome shotgun (WGS) entry which is preliminary data.</text>
</comment>